<evidence type="ECO:0000313" key="1">
    <source>
        <dbReference type="EMBL" id="REL34207.1"/>
    </source>
</evidence>
<organism evidence="1 2">
    <name type="scientific">Thalassotalea euphylliae</name>
    <dbReference type="NCBI Taxonomy" id="1655234"/>
    <lineage>
        <taxon>Bacteria</taxon>
        <taxon>Pseudomonadati</taxon>
        <taxon>Pseudomonadota</taxon>
        <taxon>Gammaproteobacteria</taxon>
        <taxon>Alteromonadales</taxon>
        <taxon>Colwelliaceae</taxon>
        <taxon>Thalassotalea</taxon>
    </lineage>
</organism>
<comment type="caution">
    <text evidence="1">The sequence shown here is derived from an EMBL/GenBank/DDBJ whole genome shotgun (WGS) entry which is preliminary data.</text>
</comment>
<gene>
    <name evidence="1" type="ORF">DXX92_01960</name>
</gene>
<protein>
    <submittedName>
        <fullName evidence="1">PEP-CTERM sorting domain-containing protein</fullName>
    </submittedName>
</protein>
<reference evidence="1 2" key="1">
    <citation type="submission" date="2018-08" db="EMBL/GenBank/DDBJ databases">
        <title>Thalassotalea euphylliae genome.</title>
        <authorList>
            <person name="Summers S."/>
            <person name="Rice S.A."/>
            <person name="Freckelton M.L."/>
            <person name="Nedved B.T."/>
            <person name="Hadfield M.G."/>
        </authorList>
    </citation>
    <scope>NUCLEOTIDE SEQUENCE [LARGE SCALE GENOMIC DNA]</scope>
    <source>
        <strain evidence="1 2">H2</strain>
    </source>
</reference>
<sequence>MTSNTSLKVVNKKGNALKLSSFRLASFKLGLGIMLSIASLVSPTSSAGLISDYSLDSDSNIVTDSGNNLEWLQWSVTDGMSIDQALSTYANDGWQLASGAQMAELFNGFELSYGEFDWQDGKSESYESGADGDLESADDRELILISLFGDTLNRSGWQSSGALFGDENSDIFGWASIYDDWYIPEPGPFPIPSPYNPGSSSLFFDNRPNSIVRNGLGVALVRSTESTAVPEPAPLVLVAFGLMALVCTRRAKPLS</sequence>
<dbReference type="RefSeq" id="WP_115998884.1">
    <property type="nucleotide sequence ID" value="NZ_QUOV01000001.1"/>
</dbReference>
<dbReference type="Proteomes" id="UP000256999">
    <property type="component" value="Unassembled WGS sequence"/>
</dbReference>
<proteinExistence type="predicted"/>
<accession>A0A3E0UCA3</accession>
<dbReference type="AlphaFoldDB" id="A0A3E0UCA3"/>
<evidence type="ECO:0000313" key="2">
    <source>
        <dbReference type="Proteomes" id="UP000256999"/>
    </source>
</evidence>
<name>A0A3E0UCA3_9GAMM</name>
<dbReference type="EMBL" id="QUOV01000001">
    <property type="protein sequence ID" value="REL34207.1"/>
    <property type="molecule type" value="Genomic_DNA"/>
</dbReference>
<dbReference type="OrthoDB" id="6388044at2"/>